<comment type="catalytic activity">
    <reaction evidence="1">
        <text>Hydrolysis of alkylated DNA, releasing 3-methyladenine, 3-methylguanine, 7-methylguanine and 7-methyladenine.</text>
        <dbReference type="EC" id="3.2.2.21"/>
    </reaction>
</comment>
<dbReference type="Gene3D" id="1.10.1670.10">
    <property type="entry name" value="Helix-hairpin-Helix base-excision DNA repair enzymes (C-terminal)"/>
    <property type="match status" value="1"/>
</dbReference>
<evidence type="ECO:0000256" key="1">
    <source>
        <dbReference type="ARBA" id="ARBA00000086"/>
    </source>
</evidence>
<evidence type="ECO:0000313" key="8">
    <source>
        <dbReference type="Proteomes" id="UP000640274"/>
    </source>
</evidence>
<dbReference type="SUPFAM" id="SSF48150">
    <property type="entry name" value="DNA-glycosylase"/>
    <property type="match status" value="1"/>
</dbReference>
<dbReference type="GO" id="GO:0006289">
    <property type="term" value="P:nucleotide-excision repair"/>
    <property type="evidence" value="ECO:0007669"/>
    <property type="project" value="InterPro"/>
</dbReference>
<dbReference type="Proteomes" id="UP000640274">
    <property type="component" value="Unassembled WGS sequence"/>
</dbReference>
<feature type="domain" description="HhH-GPD" evidence="6">
    <location>
        <begin position="143"/>
        <end position="308"/>
    </location>
</feature>
<keyword evidence="8" id="KW-1185">Reference proteome</keyword>
<dbReference type="InterPro" id="IPR012904">
    <property type="entry name" value="OGG_N"/>
</dbReference>
<dbReference type="GO" id="GO:0032993">
    <property type="term" value="C:protein-DNA complex"/>
    <property type="evidence" value="ECO:0007669"/>
    <property type="project" value="TreeGrafter"/>
</dbReference>
<dbReference type="InterPro" id="IPR023170">
    <property type="entry name" value="HhH_base_excis_C"/>
</dbReference>
<dbReference type="EC" id="3.2.2.21" evidence="2"/>
<proteinExistence type="predicted"/>
<dbReference type="Pfam" id="PF07934">
    <property type="entry name" value="OGG_N"/>
    <property type="match status" value="1"/>
</dbReference>
<reference evidence="7" key="1">
    <citation type="submission" date="2020-12" db="EMBL/GenBank/DDBJ databases">
        <authorList>
            <person name="Huq M.A."/>
        </authorList>
    </citation>
    <scope>NUCLEOTIDE SEQUENCE</scope>
    <source>
        <strain evidence="7">MAHUQ-46</strain>
    </source>
</reference>
<accession>A0A934IXS4</accession>
<evidence type="ECO:0000259" key="6">
    <source>
        <dbReference type="SMART" id="SM00478"/>
    </source>
</evidence>
<dbReference type="GO" id="GO:0006285">
    <property type="term" value="P:base-excision repair, AP site formation"/>
    <property type="evidence" value="ECO:0007669"/>
    <property type="project" value="TreeGrafter"/>
</dbReference>
<dbReference type="GO" id="GO:0005737">
    <property type="term" value="C:cytoplasm"/>
    <property type="evidence" value="ECO:0007669"/>
    <property type="project" value="TreeGrafter"/>
</dbReference>
<dbReference type="GO" id="GO:0006307">
    <property type="term" value="P:DNA alkylation repair"/>
    <property type="evidence" value="ECO:0007669"/>
    <property type="project" value="TreeGrafter"/>
</dbReference>
<evidence type="ECO:0000313" key="7">
    <source>
        <dbReference type="EMBL" id="MBJ6361217.1"/>
    </source>
</evidence>
<dbReference type="GO" id="GO:0008534">
    <property type="term" value="F:oxidized purine nucleobase lesion DNA N-glycosylase activity"/>
    <property type="evidence" value="ECO:0007669"/>
    <property type="project" value="InterPro"/>
</dbReference>
<dbReference type="GO" id="GO:0032131">
    <property type="term" value="F:alkylated DNA binding"/>
    <property type="evidence" value="ECO:0007669"/>
    <property type="project" value="TreeGrafter"/>
</dbReference>
<keyword evidence="5" id="KW-0234">DNA repair</keyword>
<comment type="caution">
    <text evidence="7">The sequence shown here is derived from an EMBL/GenBank/DDBJ whole genome shotgun (WGS) entry which is preliminary data.</text>
</comment>
<sequence length="308" mass="34559">MPGSSFDLAVSQPFSFARCLEYMTRSPLESLYEVRSGSVIRLLRAAREPDSDCGAPRSYLVDITCPDDQALHVRFLQGKPDSDEELEGVKRYIREWFDLDRDLEPWQQLVADDPVLGKLAAEFYGLRLIGIPDLYEALCWAIAGQQVNLPFAYKLKARLAETYGKSVIWEGRRYWRFPDPSALAGADIAALQSLQLTRAKSAAIIETASRMTSGELSRAGLLGLGDFASAEQALVHIRGIGPWTANYVRMRCLRDPSAFPIGDVGLQNAVRSQLSMDRKPTPAELRELFAPWAGWEAYATFYLWHSLY</sequence>
<keyword evidence="3" id="KW-0227">DNA damage</keyword>
<evidence type="ECO:0000256" key="3">
    <source>
        <dbReference type="ARBA" id="ARBA00022763"/>
    </source>
</evidence>
<dbReference type="InterPro" id="IPR011257">
    <property type="entry name" value="DNA_glycosylase"/>
</dbReference>
<dbReference type="InterPro" id="IPR037046">
    <property type="entry name" value="AlkA_N_sf"/>
</dbReference>
<dbReference type="CDD" id="cd00056">
    <property type="entry name" value="ENDO3c"/>
    <property type="match status" value="1"/>
</dbReference>
<dbReference type="SMART" id="SM00478">
    <property type="entry name" value="ENDO3c"/>
    <property type="match status" value="1"/>
</dbReference>
<organism evidence="7 8">
    <name type="scientific">Paenibacillus roseus</name>
    <dbReference type="NCBI Taxonomy" id="2798579"/>
    <lineage>
        <taxon>Bacteria</taxon>
        <taxon>Bacillati</taxon>
        <taxon>Bacillota</taxon>
        <taxon>Bacilli</taxon>
        <taxon>Bacillales</taxon>
        <taxon>Paenibacillaceae</taxon>
        <taxon>Paenibacillus</taxon>
    </lineage>
</organism>
<dbReference type="InterPro" id="IPR051912">
    <property type="entry name" value="Alkylbase_DNA_Glycosylase/TA"/>
</dbReference>
<dbReference type="RefSeq" id="WP_199018770.1">
    <property type="nucleotide sequence ID" value="NZ_JAELUP010000022.1"/>
</dbReference>
<evidence type="ECO:0000256" key="2">
    <source>
        <dbReference type="ARBA" id="ARBA00012000"/>
    </source>
</evidence>
<dbReference type="GO" id="GO:0008725">
    <property type="term" value="F:DNA-3-methyladenine glycosylase activity"/>
    <property type="evidence" value="ECO:0007669"/>
    <property type="project" value="TreeGrafter"/>
</dbReference>
<evidence type="ECO:0000256" key="4">
    <source>
        <dbReference type="ARBA" id="ARBA00022801"/>
    </source>
</evidence>
<dbReference type="Gene3D" id="1.10.340.30">
    <property type="entry name" value="Hypothetical protein, domain 2"/>
    <property type="match status" value="1"/>
</dbReference>
<gene>
    <name evidence="7" type="ORF">JFN88_07840</name>
</gene>
<dbReference type="AlphaFoldDB" id="A0A934IXS4"/>
<dbReference type="Pfam" id="PF00730">
    <property type="entry name" value="HhH-GPD"/>
    <property type="match status" value="1"/>
</dbReference>
<dbReference type="InterPro" id="IPR003265">
    <property type="entry name" value="HhH-GPD_domain"/>
</dbReference>
<name>A0A934IXS4_9BACL</name>
<dbReference type="Gene3D" id="3.30.310.20">
    <property type="entry name" value="DNA-3-methyladenine glycosylase AlkA, N-terminal domain"/>
    <property type="match status" value="1"/>
</dbReference>
<dbReference type="PANTHER" id="PTHR43003">
    <property type="entry name" value="DNA-3-METHYLADENINE GLYCOSYLASE"/>
    <property type="match status" value="1"/>
</dbReference>
<evidence type="ECO:0000256" key="5">
    <source>
        <dbReference type="ARBA" id="ARBA00023204"/>
    </source>
</evidence>
<dbReference type="GO" id="GO:0043916">
    <property type="term" value="F:DNA-7-methylguanine glycosylase activity"/>
    <property type="evidence" value="ECO:0007669"/>
    <property type="project" value="TreeGrafter"/>
</dbReference>
<keyword evidence="4" id="KW-0378">Hydrolase</keyword>
<dbReference type="PANTHER" id="PTHR43003:SF12">
    <property type="entry name" value="DNA-3-METHYLADENINE GLYCOSYLASE"/>
    <property type="match status" value="1"/>
</dbReference>
<dbReference type="EMBL" id="JAELUP010000022">
    <property type="protein sequence ID" value="MBJ6361217.1"/>
    <property type="molecule type" value="Genomic_DNA"/>
</dbReference>
<protein>
    <recommendedName>
        <fullName evidence="2">DNA-3-methyladenine glycosylase II</fullName>
        <ecNumber evidence="2">3.2.2.21</ecNumber>
    </recommendedName>
</protein>